<dbReference type="AlphaFoldDB" id="A0A8J6XQC7"/>
<dbReference type="EMBL" id="JACXAE010000110">
    <property type="protein sequence ID" value="MBD2777597.1"/>
    <property type="molecule type" value="Genomic_DNA"/>
</dbReference>
<comment type="caution">
    <text evidence="3">The sequence shown here is derived from an EMBL/GenBank/DDBJ whole genome shotgun (WGS) entry which is preliminary data.</text>
</comment>
<gene>
    <name evidence="3" type="ORF">ICL16_37540</name>
</gene>
<protein>
    <submittedName>
        <fullName evidence="3">GIY-YIG nuclease family protein</fullName>
    </submittedName>
</protein>
<proteinExistence type="predicted"/>
<feature type="region of interest" description="Disordered" evidence="1">
    <location>
        <begin position="123"/>
        <end position="142"/>
    </location>
</feature>
<evidence type="ECO:0000256" key="1">
    <source>
        <dbReference type="SAM" id="MobiDB-lite"/>
    </source>
</evidence>
<feature type="domain" description="Bacteriophage T5 Orf172 DNA-binding" evidence="2">
    <location>
        <begin position="15"/>
        <end position="97"/>
    </location>
</feature>
<accession>A0A8J6XQC7</accession>
<reference evidence="3" key="1">
    <citation type="submission" date="2020-09" db="EMBL/GenBank/DDBJ databases">
        <title>Iningainema tapete sp. nov. (Scytonemataceae, Cyanobacteria) from greenhouses in central Florida (USA) produces two types of nodularin with biosynthetic potential for microcystin-LR and anabaenopeptins.</title>
        <authorList>
            <person name="Berthold D.E."/>
            <person name="Lefler F.W."/>
            <person name="Huang I.-S."/>
            <person name="Abdulla H."/>
            <person name="Zimba P.V."/>
            <person name="Laughinghouse H.D. IV."/>
        </authorList>
    </citation>
    <scope>NUCLEOTIDE SEQUENCE</scope>
    <source>
        <strain evidence="3">BLCCT55</strain>
    </source>
</reference>
<dbReference type="RefSeq" id="WP_190836650.1">
    <property type="nucleotide sequence ID" value="NZ_CAWPPI010000110.1"/>
</dbReference>
<evidence type="ECO:0000259" key="2">
    <source>
        <dbReference type="SMART" id="SM00974"/>
    </source>
</evidence>
<dbReference type="Proteomes" id="UP000629098">
    <property type="component" value="Unassembled WGS sequence"/>
</dbReference>
<sequence length="142" mass="16598">MIKSGVIFVISNIGSIGRDIYRISMTKSSKPDEYVSVMTPVVPFPFDIHLKIFSEDAIDTLRLLHQRFYDKRVNIVNERREFFRLSLDEIYRTVEEISQQTGALTILKNERVPQAYEYRRIAAQKKQHSTSKDTDLEENQIA</sequence>
<dbReference type="SMART" id="SM00974">
    <property type="entry name" value="T5orf172"/>
    <property type="match status" value="1"/>
</dbReference>
<organism evidence="3 4">
    <name type="scientific">Iningainema tapete BLCC-T55</name>
    <dbReference type="NCBI Taxonomy" id="2748662"/>
    <lineage>
        <taxon>Bacteria</taxon>
        <taxon>Bacillati</taxon>
        <taxon>Cyanobacteriota</taxon>
        <taxon>Cyanophyceae</taxon>
        <taxon>Nostocales</taxon>
        <taxon>Scytonemataceae</taxon>
        <taxon>Iningainema tapete</taxon>
    </lineage>
</organism>
<name>A0A8J6XQC7_9CYAN</name>
<dbReference type="Pfam" id="PF13455">
    <property type="entry name" value="MUG113"/>
    <property type="match status" value="1"/>
</dbReference>
<keyword evidence="4" id="KW-1185">Reference proteome</keyword>
<evidence type="ECO:0000313" key="3">
    <source>
        <dbReference type="EMBL" id="MBD2777597.1"/>
    </source>
</evidence>
<evidence type="ECO:0000313" key="4">
    <source>
        <dbReference type="Proteomes" id="UP000629098"/>
    </source>
</evidence>
<dbReference type="InterPro" id="IPR018306">
    <property type="entry name" value="Phage_T5_Orf172_DNA-bd"/>
</dbReference>